<evidence type="ECO:0000313" key="3">
    <source>
        <dbReference type="Proteomes" id="UP000596276"/>
    </source>
</evidence>
<organism evidence="2 3">
    <name type="scientific">Aspergillus flavus (strain ATCC 200026 / FGSC A1120 / IAM 13836 / NRRL 3357 / JCM 12722 / SRRC 167)</name>
    <dbReference type="NCBI Taxonomy" id="332952"/>
    <lineage>
        <taxon>Eukaryota</taxon>
        <taxon>Fungi</taxon>
        <taxon>Dikarya</taxon>
        <taxon>Ascomycota</taxon>
        <taxon>Pezizomycotina</taxon>
        <taxon>Eurotiomycetes</taxon>
        <taxon>Eurotiomycetidae</taxon>
        <taxon>Eurotiales</taxon>
        <taxon>Aspergillaceae</taxon>
        <taxon>Aspergillus</taxon>
        <taxon>Aspergillus subgen. Circumdati</taxon>
    </lineage>
</organism>
<keyword evidence="1" id="KW-0472">Membrane</keyword>
<dbReference type="VEuPathDB" id="FungiDB:F9C07_2143575"/>
<reference evidence="3" key="1">
    <citation type="journal article" date="2021" name="G3 (Bethesda)">
        <title>Chromosome assembled and annotated genome sequence of Aspergillus flavus NRRL 3357.</title>
        <authorList>
            <person name="Skerker J.M."/>
            <person name="Pianalto K.M."/>
            <person name="Mondo S.J."/>
            <person name="Yang K."/>
            <person name="Arkin A.P."/>
            <person name="Keller N.P."/>
            <person name="Grigoriev I.V."/>
            <person name="Louise Glass N.L."/>
        </authorList>
    </citation>
    <scope>NUCLEOTIDE SEQUENCE [LARGE SCALE GENOMIC DNA]</scope>
    <source>
        <strain evidence="3">ATCC 200026 / FGSC A1120 / IAM 13836 / NRRL 3357 / JCM 12722 / SRRC 167</strain>
    </source>
</reference>
<feature type="transmembrane region" description="Helical" evidence="1">
    <location>
        <begin position="12"/>
        <end position="31"/>
    </location>
</feature>
<evidence type="ECO:0000313" key="2">
    <source>
        <dbReference type="EMBL" id="QRD91251.1"/>
    </source>
</evidence>
<sequence>MEKRPVTTKQWIQVLSAFVVFLNTWGILLSFGTAGCRSGANAYTLRHFQEPSYETR</sequence>
<gene>
    <name evidence="2" type="ORF">F9C07_2143575</name>
</gene>
<dbReference type="Proteomes" id="UP000596276">
    <property type="component" value="Chromosome 7"/>
</dbReference>
<name>A0A7U2MWM9_ASPFN</name>
<evidence type="ECO:0000256" key="1">
    <source>
        <dbReference type="SAM" id="Phobius"/>
    </source>
</evidence>
<dbReference type="AlphaFoldDB" id="A0A7U2MWM9"/>
<keyword evidence="1" id="KW-1133">Transmembrane helix</keyword>
<accession>A0A7U2MWM9</accession>
<dbReference type="EMBL" id="CP044617">
    <property type="protein sequence ID" value="QRD91251.1"/>
    <property type="molecule type" value="Genomic_DNA"/>
</dbReference>
<proteinExistence type="predicted"/>
<protein>
    <submittedName>
        <fullName evidence="2">Uncharacterized protein</fullName>
    </submittedName>
</protein>
<keyword evidence="3" id="KW-1185">Reference proteome</keyword>
<keyword evidence="1" id="KW-0812">Transmembrane</keyword>